<evidence type="ECO:0000313" key="4">
    <source>
        <dbReference type="Proteomes" id="UP000319671"/>
    </source>
</evidence>
<dbReference type="Gene3D" id="3.30.1490.20">
    <property type="entry name" value="ATP-grasp fold, A domain"/>
    <property type="match status" value="1"/>
</dbReference>
<keyword evidence="4" id="KW-1185">Reference proteome</keyword>
<dbReference type="RefSeq" id="WP_144567401.1">
    <property type="nucleotide sequence ID" value="NZ_VIVN01000014.1"/>
</dbReference>
<dbReference type="PROSITE" id="PS50975">
    <property type="entry name" value="ATP_GRASP"/>
    <property type="match status" value="1"/>
</dbReference>
<gene>
    <name evidence="3" type="ORF">FB550_11424</name>
</gene>
<dbReference type="GO" id="GO:0005524">
    <property type="term" value="F:ATP binding"/>
    <property type="evidence" value="ECO:0007669"/>
    <property type="project" value="UniProtKB-UniRule"/>
</dbReference>
<dbReference type="InterPro" id="IPR026838">
    <property type="entry name" value="YheC/D"/>
</dbReference>
<comment type="caution">
    <text evidence="3">The sequence shown here is derived from an EMBL/GenBank/DDBJ whole genome shotgun (WGS) entry which is preliminary data.</text>
</comment>
<dbReference type="AlphaFoldDB" id="A0A561CRF6"/>
<proteinExistence type="predicted"/>
<organism evidence="3 4">
    <name type="scientific">Neobacillus bataviensis</name>
    <dbReference type="NCBI Taxonomy" id="220685"/>
    <lineage>
        <taxon>Bacteria</taxon>
        <taxon>Bacillati</taxon>
        <taxon>Bacillota</taxon>
        <taxon>Bacilli</taxon>
        <taxon>Bacillales</taxon>
        <taxon>Bacillaceae</taxon>
        <taxon>Neobacillus</taxon>
    </lineage>
</organism>
<evidence type="ECO:0000313" key="3">
    <source>
        <dbReference type="EMBL" id="TWD93587.1"/>
    </source>
</evidence>
<evidence type="ECO:0000259" key="2">
    <source>
        <dbReference type="PROSITE" id="PS50975"/>
    </source>
</evidence>
<protein>
    <submittedName>
        <fullName evidence="3">YheC/D-like protein</fullName>
    </submittedName>
</protein>
<dbReference type="SUPFAM" id="SSF56059">
    <property type="entry name" value="Glutathione synthetase ATP-binding domain-like"/>
    <property type="match status" value="1"/>
</dbReference>
<reference evidence="3 4" key="1">
    <citation type="submission" date="2019-06" db="EMBL/GenBank/DDBJ databases">
        <title>Sorghum-associated microbial communities from plants grown in Nebraska, USA.</title>
        <authorList>
            <person name="Schachtman D."/>
        </authorList>
    </citation>
    <scope>NUCLEOTIDE SEQUENCE [LARGE SCALE GENOMIC DNA]</scope>
    <source>
        <strain evidence="3 4">2482</strain>
    </source>
</reference>
<accession>A0A561CRF6</accession>
<dbReference type="Pfam" id="PF14398">
    <property type="entry name" value="ATPgrasp_YheCD"/>
    <property type="match status" value="1"/>
</dbReference>
<dbReference type="Proteomes" id="UP000319671">
    <property type="component" value="Unassembled WGS sequence"/>
</dbReference>
<dbReference type="InterPro" id="IPR013815">
    <property type="entry name" value="ATP_grasp_subdomain_1"/>
</dbReference>
<dbReference type="GO" id="GO:0046872">
    <property type="term" value="F:metal ion binding"/>
    <property type="evidence" value="ECO:0007669"/>
    <property type="project" value="InterPro"/>
</dbReference>
<dbReference type="InterPro" id="IPR011761">
    <property type="entry name" value="ATP-grasp"/>
</dbReference>
<dbReference type="Gene3D" id="3.30.470.20">
    <property type="entry name" value="ATP-grasp fold, B domain"/>
    <property type="match status" value="1"/>
</dbReference>
<name>A0A561CRF6_9BACI</name>
<feature type="domain" description="ATP-grasp" evidence="2">
    <location>
        <begin position="114"/>
        <end position="350"/>
    </location>
</feature>
<sequence>MLTFGIMTLNMESENAYINELANRAELLGMEVFRFIPSDINPHDLHVKGRRFDSKSNSWVPCQASVPTIIYDRCFYGEDEHSKLCLPIVTWLKSRNDITFLGYGLPNKFELYQALKTTALSSYLPSTQAVSDVESVLKELTLKKKIILKPINGSQGYGIYYLKKNEKTIHVKTEKQKRIISRIFPNEARLIQWLTLLLKQRHYLLQPYLELSNKEHKPFDIRILLQKNELGTWGEQGRGIRIGTTGGILSNLAAGGSVINFKEWLVSLPPAKAEYIRQELTYILNCLPTTLESAFMPLFEIGVDIGVAKDGSIWILDINSKPGRKVLLSTNPELQESLYTKPLLYGKYLSETDQTERKVYYEKTLSH</sequence>
<keyword evidence="1" id="KW-0547">Nucleotide-binding</keyword>
<evidence type="ECO:0000256" key="1">
    <source>
        <dbReference type="PROSITE-ProRule" id="PRU00409"/>
    </source>
</evidence>
<keyword evidence="1" id="KW-0067">ATP-binding</keyword>
<dbReference type="EMBL" id="VIVN01000014">
    <property type="protein sequence ID" value="TWD93587.1"/>
    <property type="molecule type" value="Genomic_DNA"/>
</dbReference>